<reference evidence="1 2" key="1">
    <citation type="submission" date="2016-10" db="EMBL/GenBank/DDBJ databases">
        <authorList>
            <person name="de Groot N.N."/>
        </authorList>
    </citation>
    <scope>NUCLEOTIDE SEQUENCE [LARGE SCALE GENOMIC DNA]</scope>
    <source>
        <strain evidence="1 2">DSM 28286</strain>
    </source>
</reference>
<protein>
    <submittedName>
        <fullName evidence="1">Uncharacterized protein</fullName>
    </submittedName>
</protein>
<sequence>MGKKINRIEGSDPINVKITLFKNGKFIAYIYDISCKSENTGTYKQIDTLLTLEFEDQKSKYLGAKYKIENDSVKCLDCNLDLRLKITTPNN</sequence>
<name>A0A1I5WHY7_9BACT</name>
<accession>A0A1I5WHY7</accession>
<evidence type="ECO:0000313" key="2">
    <source>
        <dbReference type="Proteomes" id="UP000199031"/>
    </source>
</evidence>
<gene>
    <name evidence="1" type="ORF">SAMN05444277_106205</name>
</gene>
<evidence type="ECO:0000313" key="1">
    <source>
        <dbReference type="EMBL" id="SFQ19384.1"/>
    </source>
</evidence>
<keyword evidence="2" id="KW-1185">Reference proteome</keyword>
<proteinExistence type="predicted"/>
<organism evidence="1 2">
    <name type="scientific">Parafilimonas terrae</name>
    <dbReference type="NCBI Taxonomy" id="1465490"/>
    <lineage>
        <taxon>Bacteria</taxon>
        <taxon>Pseudomonadati</taxon>
        <taxon>Bacteroidota</taxon>
        <taxon>Chitinophagia</taxon>
        <taxon>Chitinophagales</taxon>
        <taxon>Chitinophagaceae</taxon>
        <taxon>Parafilimonas</taxon>
    </lineage>
</organism>
<dbReference type="AlphaFoldDB" id="A0A1I5WHY7"/>
<dbReference type="Proteomes" id="UP000199031">
    <property type="component" value="Unassembled WGS sequence"/>
</dbReference>
<dbReference type="EMBL" id="FOXQ01000006">
    <property type="protein sequence ID" value="SFQ19384.1"/>
    <property type="molecule type" value="Genomic_DNA"/>
</dbReference>